<evidence type="ECO:0000259" key="12">
    <source>
        <dbReference type="PROSITE" id="PS50808"/>
    </source>
</evidence>
<dbReference type="Proteomes" id="UP001172457">
    <property type="component" value="Chromosome 8"/>
</dbReference>
<evidence type="ECO:0000256" key="3">
    <source>
        <dbReference type="ARBA" id="ARBA00022723"/>
    </source>
</evidence>
<dbReference type="AlphaFoldDB" id="A0AA38VT12"/>
<comment type="caution">
    <text evidence="13">The sequence shown here is derived from an EMBL/GenBank/DDBJ whole genome shotgun (WGS) entry which is preliminary data.</text>
</comment>
<dbReference type="InterPro" id="IPR003656">
    <property type="entry name" value="Znf_BED"/>
</dbReference>
<dbReference type="Pfam" id="PF14372">
    <property type="entry name" value="hAT-like_RNase-H"/>
    <property type="match status" value="1"/>
</dbReference>
<dbReference type="SMART" id="SM00614">
    <property type="entry name" value="ZnF_BED"/>
    <property type="match status" value="1"/>
</dbReference>
<name>A0AA38VT12_9ASTR</name>
<dbReference type="InterPro" id="IPR008906">
    <property type="entry name" value="HATC_C_dom"/>
</dbReference>
<dbReference type="SUPFAM" id="SSF140996">
    <property type="entry name" value="Hermes dimerisation domain"/>
    <property type="match status" value="1"/>
</dbReference>
<evidence type="ECO:0000256" key="1">
    <source>
        <dbReference type="ARBA" id="ARBA00004123"/>
    </source>
</evidence>
<protein>
    <recommendedName>
        <fullName evidence="12">BED-type domain-containing protein</fullName>
    </recommendedName>
</protein>
<dbReference type="EMBL" id="JARYMX010000008">
    <property type="protein sequence ID" value="KAJ9537487.1"/>
    <property type="molecule type" value="Genomic_DNA"/>
</dbReference>
<dbReference type="GO" id="GO:0005634">
    <property type="term" value="C:nucleus"/>
    <property type="evidence" value="ECO:0007669"/>
    <property type="project" value="UniProtKB-SubCell"/>
</dbReference>
<evidence type="ECO:0000256" key="2">
    <source>
        <dbReference type="ARBA" id="ARBA00011738"/>
    </source>
</evidence>
<evidence type="ECO:0000256" key="11">
    <source>
        <dbReference type="SAM" id="MobiDB-lite"/>
    </source>
</evidence>
<keyword evidence="14" id="KW-1185">Reference proteome</keyword>
<dbReference type="SUPFAM" id="SSF53098">
    <property type="entry name" value="Ribonuclease H-like"/>
    <property type="match status" value="1"/>
</dbReference>
<dbReference type="GO" id="GO:0003677">
    <property type="term" value="F:DNA binding"/>
    <property type="evidence" value="ECO:0007669"/>
    <property type="project" value="UniProtKB-KW"/>
</dbReference>
<keyword evidence="4 10" id="KW-0863">Zinc-finger</keyword>
<evidence type="ECO:0000313" key="14">
    <source>
        <dbReference type="Proteomes" id="UP001172457"/>
    </source>
</evidence>
<evidence type="ECO:0000256" key="10">
    <source>
        <dbReference type="PROSITE-ProRule" id="PRU00027"/>
    </source>
</evidence>
<dbReference type="GO" id="GO:0046983">
    <property type="term" value="F:protein dimerization activity"/>
    <property type="evidence" value="ECO:0007669"/>
    <property type="project" value="InterPro"/>
</dbReference>
<keyword evidence="9" id="KW-0539">Nucleus</keyword>
<dbReference type="InterPro" id="IPR052035">
    <property type="entry name" value="ZnF_BED_domain_contain"/>
</dbReference>
<dbReference type="InterPro" id="IPR025525">
    <property type="entry name" value="hAT-like_transposase_RNase-H"/>
</dbReference>
<dbReference type="Pfam" id="PF05699">
    <property type="entry name" value="Dimer_Tnp_hAT"/>
    <property type="match status" value="1"/>
</dbReference>
<dbReference type="Pfam" id="PF02892">
    <property type="entry name" value="zf-BED"/>
    <property type="match status" value="1"/>
</dbReference>
<dbReference type="InterPro" id="IPR012337">
    <property type="entry name" value="RNaseH-like_sf"/>
</dbReference>
<keyword evidence="3" id="KW-0479">Metal-binding</keyword>
<keyword evidence="8" id="KW-0804">Transcription</keyword>
<evidence type="ECO:0000256" key="5">
    <source>
        <dbReference type="ARBA" id="ARBA00022833"/>
    </source>
</evidence>
<dbReference type="SUPFAM" id="SSF57667">
    <property type="entry name" value="beta-beta-alpha zinc fingers"/>
    <property type="match status" value="1"/>
</dbReference>
<feature type="compositionally biased region" description="Low complexity" evidence="11">
    <location>
        <begin position="7"/>
        <end position="17"/>
    </location>
</feature>
<feature type="compositionally biased region" description="Low complexity" evidence="11">
    <location>
        <begin position="477"/>
        <end position="494"/>
    </location>
</feature>
<reference evidence="13" key="1">
    <citation type="submission" date="2023-03" db="EMBL/GenBank/DDBJ databases">
        <title>Chromosome-scale reference genome and RAD-based genetic map of yellow starthistle (Centaurea solstitialis) reveal putative structural variation and QTLs associated with invader traits.</title>
        <authorList>
            <person name="Reatini B."/>
            <person name="Cang F.A."/>
            <person name="Jiang Q."/>
            <person name="Mckibben M.T.W."/>
            <person name="Barker M.S."/>
            <person name="Rieseberg L.H."/>
            <person name="Dlugosch K.M."/>
        </authorList>
    </citation>
    <scope>NUCLEOTIDE SEQUENCE</scope>
    <source>
        <strain evidence="13">CAN-66</strain>
        <tissue evidence="13">Leaf</tissue>
    </source>
</reference>
<evidence type="ECO:0000256" key="6">
    <source>
        <dbReference type="ARBA" id="ARBA00023015"/>
    </source>
</evidence>
<keyword evidence="6" id="KW-0805">Transcription regulation</keyword>
<organism evidence="13 14">
    <name type="scientific">Centaurea solstitialis</name>
    <name type="common">yellow star-thistle</name>
    <dbReference type="NCBI Taxonomy" id="347529"/>
    <lineage>
        <taxon>Eukaryota</taxon>
        <taxon>Viridiplantae</taxon>
        <taxon>Streptophyta</taxon>
        <taxon>Embryophyta</taxon>
        <taxon>Tracheophyta</taxon>
        <taxon>Spermatophyta</taxon>
        <taxon>Magnoliopsida</taxon>
        <taxon>eudicotyledons</taxon>
        <taxon>Gunneridae</taxon>
        <taxon>Pentapetalae</taxon>
        <taxon>asterids</taxon>
        <taxon>campanulids</taxon>
        <taxon>Asterales</taxon>
        <taxon>Asteraceae</taxon>
        <taxon>Carduoideae</taxon>
        <taxon>Cardueae</taxon>
        <taxon>Centaureinae</taxon>
        <taxon>Centaurea</taxon>
    </lineage>
</organism>
<evidence type="ECO:0000256" key="9">
    <source>
        <dbReference type="ARBA" id="ARBA00023242"/>
    </source>
</evidence>
<evidence type="ECO:0000313" key="13">
    <source>
        <dbReference type="EMBL" id="KAJ9537487.1"/>
    </source>
</evidence>
<gene>
    <name evidence="13" type="ORF">OSB04_030220</name>
</gene>
<feature type="region of interest" description="Disordered" evidence="11">
    <location>
        <begin position="642"/>
        <end position="664"/>
    </location>
</feature>
<dbReference type="PROSITE" id="PS50808">
    <property type="entry name" value="ZF_BED"/>
    <property type="match status" value="1"/>
</dbReference>
<dbReference type="GO" id="GO:0008270">
    <property type="term" value="F:zinc ion binding"/>
    <property type="evidence" value="ECO:0007669"/>
    <property type="project" value="UniProtKB-KW"/>
</dbReference>
<feature type="region of interest" description="Disordered" evidence="11">
    <location>
        <begin position="476"/>
        <end position="501"/>
    </location>
</feature>
<dbReference type="PANTHER" id="PTHR46481:SF7">
    <property type="entry name" value="ZINC FINGER BED DOMAIN-CONTAINING PROTEIN RICESLEEPER 2-LIKE"/>
    <property type="match status" value="1"/>
</dbReference>
<evidence type="ECO:0000256" key="8">
    <source>
        <dbReference type="ARBA" id="ARBA00023163"/>
    </source>
</evidence>
<keyword evidence="5" id="KW-0862">Zinc</keyword>
<evidence type="ECO:0000256" key="7">
    <source>
        <dbReference type="ARBA" id="ARBA00023125"/>
    </source>
</evidence>
<comment type="subunit">
    <text evidence="2">Homodimer.</text>
</comment>
<dbReference type="PANTHER" id="PTHR46481">
    <property type="entry name" value="ZINC FINGER BED DOMAIN-CONTAINING PROTEIN 4"/>
    <property type="match status" value="1"/>
</dbReference>
<keyword evidence="7" id="KW-0238">DNA-binding</keyword>
<accession>A0AA38VT12</accession>
<evidence type="ECO:0000256" key="4">
    <source>
        <dbReference type="ARBA" id="ARBA00022771"/>
    </source>
</evidence>
<dbReference type="InterPro" id="IPR036236">
    <property type="entry name" value="Znf_C2H2_sf"/>
</dbReference>
<sequence length="664" mass="75622">MDADGDTTAAVATPTPETETKKRKPTETRSVVWQHFEKIYGPDGNLIQGKCMYCPKVYAAESKKHGTSSMKNHTKTCIHNPHAKETRQSKLAFASNSESETVLTNWVFNQDNVRKAMARMIIIDELPFKFVEGRGWRQFVQEACPMFKIPSRWTVNRDIFSMHVEERSSLKKFFKKHSQRVSLTTDTWTSVQRINYMCITAHYIDVQWKLNKKIISFVPIQSHKGDAIAKAIEVCLVEWGLKNISTITVDNASSNDVAIGFLKSKLVSWGCSFVRAQYLHMRCIAHILNLVVQDGLKMADSAVKKLRDTVRNAVPYRTVFEAYDGHDASFKFDLGDSVLHDYDWVYLESFLPLLKSFYEMTIRISGSLYITANCYLTEICDLGYLLSEMMGSQNLVEKNMGIKMKEKFDKYWGDPEKMNFVIFYANILDPRDKLEYMEDQFTQLFGEDKGKACFKKVKSQLASLFEDYVNEFSAPLQSQSQSQTQSQSQSQTQSGKGLPPLGRSQSKFKNLLKKQKLESGVLDGKRSELDVYLGEAIVDVDDGNDFDLLMWWKMNGARFPILSKLARDVLAVPISTVASESTFSTSGRVLDNFRSSLTPKIVEALICTQDWLRGPNEPIAVEENLDDLEKFEKEMENLRIGSSVRGEDTPTTQVSDFDDFDITS</sequence>
<proteinExistence type="predicted"/>
<feature type="domain" description="BED-type" evidence="12">
    <location>
        <begin position="27"/>
        <end position="89"/>
    </location>
</feature>
<feature type="region of interest" description="Disordered" evidence="11">
    <location>
        <begin position="1"/>
        <end position="28"/>
    </location>
</feature>
<comment type="subcellular location">
    <subcellularLocation>
        <location evidence="1">Nucleus</location>
    </subcellularLocation>
</comment>